<dbReference type="SUPFAM" id="SSF101898">
    <property type="entry name" value="NHL repeat"/>
    <property type="match status" value="1"/>
</dbReference>
<evidence type="ECO:0000256" key="2">
    <source>
        <dbReference type="SAM" id="Phobius"/>
    </source>
</evidence>
<dbReference type="GO" id="GO:0016829">
    <property type="term" value="F:lyase activity"/>
    <property type="evidence" value="ECO:0007669"/>
    <property type="project" value="UniProtKB-KW"/>
</dbReference>
<dbReference type="InterPro" id="IPR015943">
    <property type="entry name" value="WD40/YVTN_repeat-like_dom_sf"/>
</dbReference>
<dbReference type="KEGG" id="avc:NCTC10951_00697"/>
<evidence type="ECO:0000256" key="1">
    <source>
        <dbReference type="SAM" id="MobiDB-lite"/>
    </source>
</evidence>
<dbReference type="AlphaFoldDB" id="A0A448PIN0"/>
<reference evidence="3 4" key="1">
    <citation type="submission" date="2018-12" db="EMBL/GenBank/DDBJ databases">
        <authorList>
            <consortium name="Pathogen Informatics"/>
        </authorList>
    </citation>
    <scope>NUCLEOTIDE SEQUENCE [LARGE SCALE GENOMIC DNA]</scope>
    <source>
        <strain evidence="3 4">NCTC10951</strain>
    </source>
</reference>
<dbReference type="Gene3D" id="2.130.10.10">
    <property type="entry name" value="YVTN repeat-like/Quinoprotein amine dehydrogenase"/>
    <property type="match status" value="1"/>
</dbReference>
<proteinExistence type="predicted"/>
<keyword evidence="2" id="KW-0812">Transmembrane</keyword>
<dbReference type="InterPro" id="IPR051200">
    <property type="entry name" value="Host-pathogen_enzymatic-act"/>
</dbReference>
<dbReference type="PROSITE" id="PS51318">
    <property type="entry name" value="TAT"/>
    <property type="match status" value="1"/>
</dbReference>
<feature type="region of interest" description="Disordered" evidence="1">
    <location>
        <begin position="50"/>
        <end position="110"/>
    </location>
</feature>
<sequence length="542" mass="54570">MDRRHPHPPLSDPTASPTSSHPRRSRLTRAGALASAAVLSLTGLIGSAAHAADETPGPTVSSTATAASKTSSTPVAAADAQADASGIDVNAPVTPVPGTTGEPGSVTGVESSIAPGLYQTAYSPSRNSLYVTSAVGRPPVTQSSLIKLDADTLAYQKHVVPEVDPTATGRDGKPLEGARYAVYGVAVDDEHGTVWVTNTRQSTVAVYDADTLALVKQFDKDIVSHSRDVIIDAARDRAYVSSARSNKIAVFDTSTNTQLADITVGQDADDFSPMSLALDEASGTLVTVSASSAKAALIDVASGAVTEVALPAGASRASGVAYNAATGRIYVASQGSGDLVVVEKDGTVVNQVVTATGLKDAEGKDISSGALNVALDPAGSLVYVTNRNAGTITVHDLDGRIKQTIDAGRNPNHVEYDGRGNVYAVNKGGSRDGSTKNDYVQRFSVVAAPTTAPEPTASSSVAVPTTEASAPSASSSVDAQSARGVESTGTQGPGAAAVAAAGSNAASGTTGLASTGASWGGGVLAVVLLTGGVLLVRARRRV</sequence>
<dbReference type="EMBL" id="LR134477">
    <property type="protein sequence ID" value="VEI14821.1"/>
    <property type="molecule type" value="Genomic_DNA"/>
</dbReference>
<evidence type="ECO:0000313" key="4">
    <source>
        <dbReference type="Proteomes" id="UP000268658"/>
    </source>
</evidence>
<feature type="transmembrane region" description="Helical" evidence="2">
    <location>
        <begin position="517"/>
        <end position="536"/>
    </location>
</feature>
<feature type="region of interest" description="Disordered" evidence="1">
    <location>
        <begin position="1"/>
        <end position="29"/>
    </location>
</feature>
<gene>
    <name evidence="3" type="ORF">NCTC10951_00697</name>
</gene>
<name>A0A448PIN0_ACTVI</name>
<organism evidence="3 4">
    <name type="scientific">Actinomyces viscosus</name>
    <dbReference type="NCBI Taxonomy" id="1656"/>
    <lineage>
        <taxon>Bacteria</taxon>
        <taxon>Bacillati</taxon>
        <taxon>Actinomycetota</taxon>
        <taxon>Actinomycetes</taxon>
        <taxon>Actinomycetales</taxon>
        <taxon>Actinomycetaceae</taxon>
        <taxon>Actinomyces</taxon>
    </lineage>
</organism>
<evidence type="ECO:0000313" key="3">
    <source>
        <dbReference type="EMBL" id="VEI14821.1"/>
    </source>
</evidence>
<protein>
    <submittedName>
        <fullName evidence="3">Streptogramin lyase</fullName>
    </submittedName>
</protein>
<feature type="region of interest" description="Disordered" evidence="1">
    <location>
        <begin position="450"/>
        <end position="495"/>
    </location>
</feature>
<feature type="compositionally biased region" description="Low complexity" evidence="1">
    <location>
        <begin position="58"/>
        <end position="84"/>
    </location>
</feature>
<dbReference type="PANTHER" id="PTHR47197">
    <property type="entry name" value="PROTEIN NIRF"/>
    <property type="match status" value="1"/>
</dbReference>
<keyword evidence="2" id="KW-1133">Transmembrane helix</keyword>
<feature type="compositionally biased region" description="Low complexity" evidence="1">
    <location>
        <begin position="92"/>
        <end position="110"/>
    </location>
</feature>
<dbReference type="Proteomes" id="UP000268658">
    <property type="component" value="Chromosome"/>
</dbReference>
<accession>A0A448PIN0</accession>
<dbReference type="InterPro" id="IPR006311">
    <property type="entry name" value="TAT_signal"/>
</dbReference>
<keyword evidence="3" id="KW-0456">Lyase</keyword>
<dbReference type="PANTHER" id="PTHR47197:SF3">
    <property type="entry name" value="DIHYDRO-HEME D1 DEHYDROGENASE"/>
    <property type="match status" value="1"/>
</dbReference>
<keyword evidence="2" id="KW-0472">Membrane</keyword>